<dbReference type="EMBL" id="BMCK01000002">
    <property type="protein sequence ID" value="GGD15182.1"/>
    <property type="molecule type" value="Genomic_DNA"/>
</dbReference>
<dbReference type="InterPro" id="IPR058593">
    <property type="entry name" value="ARB_07466-like_C"/>
</dbReference>
<reference evidence="3 4" key="1">
    <citation type="journal article" date="2008" name="Int. J. Syst. Evol. Microbiol.">
        <title>Nocardioides daphniae sp. nov., isolated from Daphnia cucullata (Crustacea: Cladocera).</title>
        <authorList>
            <person name="Toth E.M."/>
            <person name="Keki Z."/>
            <person name="Homonnay Z.G."/>
            <person name="Borsodi A.K."/>
            <person name="Marialigeti K."/>
            <person name="Schumann P."/>
        </authorList>
    </citation>
    <scope>NUCLEOTIDE SEQUENCE [LARGE SCALE GENOMIC DNA]</scope>
    <source>
        <strain evidence="3 4">JCM 16608</strain>
    </source>
</reference>
<gene>
    <name evidence="3" type="ORF">E2C04_04565</name>
    <name evidence="2" type="ORF">GCM10007231_12720</name>
</gene>
<proteinExistence type="predicted"/>
<reference evidence="3" key="4">
    <citation type="submission" date="2019-03" db="EMBL/GenBank/DDBJ databases">
        <authorList>
            <person name="Huang Y."/>
        </authorList>
    </citation>
    <scope>NUCLEOTIDE SEQUENCE</scope>
    <source>
        <strain evidence="3">JCM 16608</strain>
    </source>
</reference>
<name>A0A4P7UBL7_9ACTN</name>
<evidence type="ECO:0000313" key="3">
    <source>
        <dbReference type="EMBL" id="QCC76668.1"/>
    </source>
</evidence>
<feature type="domain" description="ARB-07466-like C-terminal" evidence="1">
    <location>
        <begin position="199"/>
        <end position="300"/>
    </location>
</feature>
<dbReference type="Pfam" id="PF26571">
    <property type="entry name" value="VldE"/>
    <property type="match status" value="1"/>
</dbReference>
<reference evidence="2" key="5">
    <citation type="submission" date="2024-05" db="EMBL/GenBank/DDBJ databases">
        <authorList>
            <person name="Sun Q."/>
            <person name="Sedlacek I."/>
        </authorList>
    </citation>
    <scope>NUCLEOTIDE SEQUENCE</scope>
    <source>
        <strain evidence="2">CCM 7403</strain>
    </source>
</reference>
<evidence type="ECO:0000313" key="2">
    <source>
        <dbReference type="EMBL" id="GGD15182.1"/>
    </source>
</evidence>
<dbReference type="OrthoDB" id="5171895at2"/>
<dbReference type="Proteomes" id="UP000630594">
    <property type="component" value="Unassembled WGS sequence"/>
</dbReference>
<reference evidence="2" key="2">
    <citation type="journal article" date="2014" name="Int. J. Syst. Evol. Microbiol.">
        <title>Complete genome of a new Firmicutes species belonging to the dominant human colonic microbiota ('Ruminococcus bicirculans') reveals two chromosomes and a selective capacity to utilize plant glucans.</title>
        <authorList>
            <consortium name="NISC Comparative Sequencing Program"/>
            <person name="Wegmann U."/>
            <person name="Louis P."/>
            <person name="Goesmann A."/>
            <person name="Henrissat B."/>
            <person name="Duncan S.H."/>
            <person name="Flint H.J."/>
        </authorList>
    </citation>
    <scope>NUCLEOTIDE SEQUENCE</scope>
    <source>
        <strain evidence="2">CCM 7403</strain>
    </source>
</reference>
<organism evidence="3 4">
    <name type="scientific">Nocardioides daphniae</name>
    <dbReference type="NCBI Taxonomy" id="402297"/>
    <lineage>
        <taxon>Bacteria</taxon>
        <taxon>Bacillati</taxon>
        <taxon>Actinomycetota</taxon>
        <taxon>Actinomycetes</taxon>
        <taxon>Propionibacteriales</taxon>
        <taxon>Nocardioidaceae</taxon>
        <taxon>Nocardioides</taxon>
    </lineage>
</organism>
<evidence type="ECO:0000313" key="4">
    <source>
        <dbReference type="Proteomes" id="UP000297025"/>
    </source>
</evidence>
<dbReference type="KEGG" id="ndp:E2C04_04565"/>
<sequence>MSRRRRAVGTLVTLALVAAVVAGVWLLVDRGVRPLLAREECVAEVDGATVTLSLEQAENAALIAAIGEARGLPARAVTIALATAYQESKIVNISYGDRDSLGLFQQRPSQGWGSEEEIMDPVFATHAFYDALVKLDGYRDMEVTVAAQKVQRSAYPDAYADHEADARVLASALRGHSRAAFHCTTEGNPDRSSTALLPNGLTERADVVREEVVSVFGQQSLGGFEPRGVSSGHMRGSAHYDGRAVDIFYRPINAENKRRGWAMAHYLVAMADRLGIATVIFDDRIWHSGRRSGDGWRDYRVPRSSKGDRKILEHRDHVHVDVHE</sequence>
<keyword evidence="5" id="KW-1185">Reference proteome</keyword>
<dbReference type="RefSeq" id="WP_135831717.1">
    <property type="nucleotide sequence ID" value="NZ_BMCK01000002.1"/>
</dbReference>
<dbReference type="EMBL" id="CP038462">
    <property type="protein sequence ID" value="QCC76668.1"/>
    <property type="molecule type" value="Genomic_DNA"/>
</dbReference>
<evidence type="ECO:0000259" key="1">
    <source>
        <dbReference type="Pfam" id="PF26571"/>
    </source>
</evidence>
<evidence type="ECO:0000313" key="5">
    <source>
        <dbReference type="Proteomes" id="UP000630594"/>
    </source>
</evidence>
<dbReference type="AlphaFoldDB" id="A0A4P7UBL7"/>
<dbReference type="Proteomes" id="UP000297025">
    <property type="component" value="Chromosome"/>
</dbReference>
<reference evidence="5" key="3">
    <citation type="journal article" date="2019" name="Int. J. Syst. Evol. Microbiol.">
        <title>The Global Catalogue of Microorganisms (GCM) 10K type strain sequencing project: providing services to taxonomists for standard genome sequencing and annotation.</title>
        <authorList>
            <consortium name="The Broad Institute Genomics Platform"/>
            <consortium name="The Broad Institute Genome Sequencing Center for Infectious Disease"/>
            <person name="Wu L."/>
            <person name="Ma J."/>
        </authorList>
    </citation>
    <scope>NUCLEOTIDE SEQUENCE [LARGE SCALE GENOMIC DNA]</scope>
    <source>
        <strain evidence="5">CCM 7403</strain>
    </source>
</reference>
<protein>
    <recommendedName>
        <fullName evidence="1">ARB-07466-like C-terminal domain-containing protein</fullName>
    </recommendedName>
</protein>
<accession>A0A4P7UBL7</accession>